<protein>
    <recommendedName>
        <fullName evidence="2">DUF6533 domain-containing protein</fullName>
    </recommendedName>
</protein>
<reference evidence="3 4" key="1">
    <citation type="journal article" date="2019" name="Nat. Ecol. Evol.">
        <title>Megaphylogeny resolves global patterns of mushroom evolution.</title>
        <authorList>
            <person name="Varga T."/>
            <person name="Krizsan K."/>
            <person name="Foldi C."/>
            <person name="Dima B."/>
            <person name="Sanchez-Garcia M."/>
            <person name="Sanchez-Ramirez S."/>
            <person name="Szollosi G.J."/>
            <person name="Szarkandi J.G."/>
            <person name="Papp V."/>
            <person name="Albert L."/>
            <person name="Andreopoulos W."/>
            <person name="Angelini C."/>
            <person name="Antonin V."/>
            <person name="Barry K.W."/>
            <person name="Bougher N.L."/>
            <person name="Buchanan P."/>
            <person name="Buyck B."/>
            <person name="Bense V."/>
            <person name="Catcheside P."/>
            <person name="Chovatia M."/>
            <person name="Cooper J."/>
            <person name="Damon W."/>
            <person name="Desjardin D."/>
            <person name="Finy P."/>
            <person name="Geml J."/>
            <person name="Haridas S."/>
            <person name="Hughes K."/>
            <person name="Justo A."/>
            <person name="Karasinski D."/>
            <person name="Kautmanova I."/>
            <person name="Kiss B."/>
            <person name="Kocsube S."/>
            <person name="Kotiranta H."/>
            <person name="LaButti K.M."/>
            <person name="Lechner B.E."/>
            <person name="Liimatainen K."/>
            <person name="Lipzen A."/>
            <person name="Lukacs Z."/>
            <person name="Mihaltcheva S."/>
            <person name="Morgado L.N."/>
            <person name="Niskanen T."/>
            <person name="Noordeloos M.E."/>
            <person name="Ohm R.A."/>
            <person name="Ortiz-Santana B."/>
            <person name="Ovrebo C."/>
            <person name="Racz N."/>
            <person name="Riley R."/>
            <person name="Savchenko A."/>
            <person name="Shiryaev A."/>
            <person name="Soop K."/>
            <person name="Spirin V."/>
            <person name="Szebenyi C."/>
            <person name="Tomsovsky M."/>
            <person name="Tulloss R.E."/>
            <person name="Uehling J."/>
            <person name="Grigoriev I.V."/>
            <person name="Vagvolgyi C."/>
            <person name="Papp T."/>
            <person name="Martin F.M."/>
            <person name="Miettinen O."/>
            <person name="Hibbett D.S."/>
            <person name="Nagy L.G."/>
        </authorList>
    </citation>
    <scope>NUCLEOTIDE SEQUENCE [LARGE SCALE GENOMIC DNA]</scope>
    <source>
        <strain evidence="3 4">CBS 121175</strain>
    </source>
</reference>
<dbReference type="Proteomes" id="UP000307440">
    <property type="component" value="Unassembled WGS sequence"/>
</dbReference>
<proteinExistence type="predicted"/>
<dbReference type="Pfam" id="PF20151">
    <property type="entry name" value="DUF6533"/>
    <property type="match status" value="1"/>
</dbReference>
<feature type="domain" description="DUF6533" evidence="2">
    <location>
        <begin position="52"/>
        <end position="84"/>
    </location>
</feature>
<evidence type="ECO:0000313" key="3">
    <source>
        <dbReference type="EMBL" id="TFK20541.1"/>
    </source>
</evidence>
<name>A0A5C3KJQ7_COPMA</name>
<evidence type="ECO:0000259" key="2">
    <source>
        <dbReference type="Pfam" id="PF20151"/>
    </source>
</evidence>
<gene>
    <name evidence="3" type="ORF">FA15DRAFT_696866</name>
</gene>
<organism evidence="3 4">
    <name type="scientific">Coprinopsis marcescibilis</name>
    <name type="common">Agaric fungus</name>
    <name type="synonym">Psathyrella marcescibilis</name>
    <dbReference type="NCBI Taxonomy" id="230819"/>
    <lineage>
        <taxon>Eukaryota</taxon>
        <taxon>Fungi</taxon>
        <taxon>Dikarya</taxon>
        <taxon>Basidiomycota</taxon>
        <taxon>Agaricomycotina</taxon>
        <taxon>Agaricomycetes</taxon>
        <taxon>Agaricomycetidae</taxon>
        <taxon>Agaricales</taxon>
        <taxon>Agaricineae</taxon>
        <taxon>Psathyrellaceae</taxon>
        <taxon>Coprinopsis</taxon>
    </lineage>
</organism>
<accession>A0A5C3KJQ7</accession>
<dbReference type="STRING" id="230819.A0A5C3KJQ7"/>
<sequence>MSTESFGDAPPDEQIISIRNNVLKLRALLSSYVRPLQDLQRKALNGLWEIAEYFETIELEVSLIWPVSWNLMKMLYFINRLLPPAVLPFMIAYNFTATVTHSYCKVIFTIPCLGVVAGILFSEAILYIRVLALSGKSRRMLIFVIANGTVVSVTSFALMARYIMFSSWGPSKYSIPGCYGRLYDGILVTMAYSLALYSGVVVALLCIYFGVKVYWSSCPGPIVRIFYLDGMVYFIALALLSVGNGLGALFMPAPYRFIMAPIQVVADSSISTRMILHIKDSARKEIGLSTAPLNIPAMVKWMLNLGSSLPEGTKSSSDSMQRIKRYARKLQRILQGHIPQDVQALDR</sequence>
<keyword evidence="4" id="KW-1185">Reference proteome</keyword>
<dbReference type="InterPro" id="IPR045340">
    <property type="entry name" value="DUF6533"/>
</dbReference>
<dbReference type="OrthoDB" id="2679643at2759"/>
<feature type="transmembrane region" description="Helical" evidence="1">
    <location>
        <begin position="140"/>
        <end position="165"/>
    </location>
</feature>
<feature type="transmembrane region" description="Helical" evidence="1">
    <location>
        <begin position="106"/>
        <end position="128"/>
    </location>
</feature>
<evidence type="ECO:0000256" key="1">
    <source>
        <dbReference type="SAM" id="Phobius"/>
    </source>
</evidence>
<dbReference type="EMBL" id="ML210296">
    <property type="protein sequence ID" value="TFK20541.1"/>
    <property type="molecule type" value="Genomic_DNA"/>
</dbReference>
<feature type="transmembrane region" description="Helical" evidence="1">
    <location>
        <begin position="185"/>
        <end position="211"/>
    </location>
</feature>
<keyword evidence="1" id="KW-0472">Membrane</keyword>
<feature type="transmembrane region" description="Helical" evidence="1">
    <location>
        <begin position="232"/>
        <end position="251"/>
    </location>
</feature>
<evidence type="ECO:0000313" key="4">
    <source>
        <dbReference type="Proteomes" id="UP000307440"/>
    </source>
</evidence>
<feature type="transmembrane region" description="Helical" evidence="1">
    <location>
        <begin position="81"/>
        <end position="100"/>
    </location>
</feature>
<keyword evidence="1" id="KW-1133">Transmembrane helix</keyword>
<dbReference type="AlphaFoldDB" id="A0A5C3KJQ7"/>
<keyword evidence="1" id="KW-0812">Transmembrane</keyword>